<dbReference type="EMBL" id="CAMGYJ010000008">
    <property type="protein sequence ID" value="CAI0464557.1"/>
    <property type="molecule type" value="Genomic_DNA"/>
</dbReference>
<accession>A0AAV0P0A3</accession>
<keyword evidence="2" id="KW-1185">Reference proteome</keyword>
<dbReference type="AlphaFoldDB" id="A0AAV0P0A3"/>
<dbReference type="Proteomes" id="UP001154282">
    <property type="component" value="Unassembled WGS sequence"/>
</dbReference>
<proteinExistence type="predicted"/>
<name>A0AAV0P0A3_9ROSI</name>
<sequence length="123" mass="14150">MDPAEKRTWTLKQLGRQLGEIETESQARIDAAFAPLQQTENTMRLIFEGYMANRDSFPVESQDDFDIVFILHGQGLRFKVRLYREHLGDALFSEFQRALTRLGDIEFETDESTCPCASNLTIT</sequence>
<evidence type="ECO:0000313" key="1">
    <source>
        <dbReference type="EMBL" id="CAI0464557.1"/>
    </source>
</evidence>
<gene>
    <name evidence="1" type="ORF">LITE_LOCUS36233</name>
</gene>
<protein>
    <submittedName>
        <fullName evidence="1">Uncharacterized protein</fullName>
    </submittedName>
</protein>
<reference evidence="1" key="1">
    <citation type="submission" date="2022-08" db="EMBL/GenBank/DDBJ databases">
        <authorList>
            <person name="Gutierrez-Valencia J."/>
        </authorList>
    </citation>
    <scope>NUCLEOTIDE SEQUENCE</scope>
</reference>
<evidence type="ECO:0000313" key="2">
    <source>
        <dbReference type="Proteomes" id="UP001154282"/>
    </source>
</evidence>
<organism evidence="1 2">
    <name type="scientific">Linum tenue</name>
    <dbReference type="NCBI Taxonomy" id="586396"/>
    <lineage>
        <taxon>Eukaryota</taxon>
        <taxon>Viridiplantae</taxon>
        <taxon>Streptophyta</taxon>
        <taxon>Embryophyta</taxon>
        <taxon>Tracheophyta</taxon>
        <taxon>Spermatophyta</taxon>
        <taxon>Magnoliopsida</taxon>
        <taxon>eudicotyledons</taxon>
        <taxon>Gunneridae</taxon>
        <taxon>Pentapetalae</taxon>
        <taxon>rosids</taxon>
        <taxon>fabids</taxon>
        <taxon>Malpighiales</taxon>
        <taxon>Linaceae</taxon>
        <taxon>Linum</taxon>
    </lineage>
</organism>
<comment type="caution">
    <text evidence="1">The sequence shown here is derived from an EMBL/GenBank/DDBJ whole genome shotgun (WGS) entry which is preliminary data.</text>
</comment>